<feature type="compositionally biased region" description="Basic and acidic residues" evidence="6">
    <location>
        <begin position="295"/>
        <end position="307"/>
    </location>
</feature>
<keyword evidence="5" id="KW-0539">Nucleus</keyword>
<evidence type="ECO:0000256" key="6">
    <source>
        <dbReference type="SAM" id="MobiDB-lite"/>
    </source>
</evidence>
<feature type="compositionally biased region" description="Basic and acidic residues" evidence="6">
    <location>
        <begin position="94"/>
        <end position="105"/>
    </location>
</feature>
<gene>
    <name evidence="7" type="primary">SFH1</name>
    <name evidence="7" type="ORF">MPSI1_000150</name>
</gene>
<accession>A0AAF0JCM2</accession>
<evidence type="ECO:0000256" key="5">
    <source>
        <dbReference type="ARBA" id="ARBA00023242"/>
    </source>
</evidence>
<organism evidence="7 8">
    <name type="scientific">Malassezia psittaci</name>
    <dbReference type="NCBI Taxonomy" id="1821823"/>
    <lineage>
        <taxon>Eukaryota</taxon>
        <taxon>Fungi</taxon>
        <taxon>Dikarya</taxon>
        <taxon>Basidiomycota</taxon>
        <taxon>Ustilaginomycotina</taxon>
        <taxon>Malasseziomycetes</taxon>
        <taxon>Malasseziales</taxon>
        <taxon>Malasseziaceae</taxon>
        <taxon>Malassezia</taxon>
    </lineage>
</organism>
<reference evidence="7" key="1">
    <citation type="submission" date="2023-02" db="EMBL/GenBank/DDBJ databases">
        <title>Mating type loci evolution in Malassezia.</title>
        <authorList>
            <person name="Coelho M.A."/>
        </authorList>
    </citation>
    <scope>NUCLEOTIDE SEQUENCE</scope>
    <source>
        <strain evidence="7">CBS 14136</strain>
    </source>
</reference>
<dbReference type="Pfam" id="PF04855">
    <property type="entry name" value="SNF5"/>
    <property type="match status" value="1"/>
</dbReference>
<comment type="subcellular location">
    <subcellularLocation>
        <location evidence="1">Nucleus</location>
    </subcellularLocation>
</comment>
<evidence type="ECO:0000256" key="4">
    <source>
        <dbReference type="ARBA" id="ARBA00023163"/>
    </source>
</evidence>
<feature type="region of interest" description="Disordered" evidence="6">
    <location>
        <begin position="131"/>
        <end position="153"/>
    </location>
</feature>
<feature type="region of interest" description="Disordered" evidence="6">
    <location>
        <begin position="1"/>
        <end position="29"/>
    </location>
</feature>
<protein>
    <submittedName>
        <fullName evidence="7">Chromatin structure remodeling complex protein sfh1</fullName>
    </submittedName>
</protein>
<dbReference type="AlphaFoldDB" id="A0AAF0JCM2"/>
<evidence type="ECO:0000313" key="8">
    <source>
        <dbReference type="Proteomes" id="UP001214628"/>
    </source>
</evidence>
<evidence type="ECO:0000256" key="3">
    <source>
        <dbReference type="ARBA" id="ARBA00023015"/>
    </source>
</evidence>
<dbReference type="GO" id="GO:0000228">
    <property type="term" value="C:nuclear chromosome"/>
    <property type="evidence" value="ECO:0007669"/>
    <property type="project" value="InterPro"/>
</dbReference>
<dbReference type="EMBL" id="CP118375">
    <property type="protein sequence ID" value="WFD41520.1"/>
    <property type="molecule type" value="Genomic_DNA"/>
</dbReference>
<keyword evidence="8" id="KW-1185">Reference proteome</keyword>
<sequence>MDRGQRMRAQVPYASPQAVGHAQRHPETHAHAGAHAGLMATNGAGWVLGTGTEPMVPQAPIAKAQAMYSTYASQLRAGTTTLMQPIQRNAQYDNVDRSERSDHRGRYANAVYYGEDASDDDEDGNFVDEEYDASRKRRRSGTGDARSTNSPDAHTALDVEGEAELRPPGSQLGLPVPRNRLLVRPARRTMHQYFSETQLTQHTCNQEVLVPVRIEFHTETHRIKDVFLWNLHERLITPYQFAQIFLQDLALPLTPYAVQIESLIIQQLADAIPLLDDADVDGVGRITDMKASTRERKRFEADAEAQRRKSATHNLQLSDTLPERRRRGRPRKSNTYADTVGSSAHIRNSPPRGSTYDASHRESPAEEKEASVQASDPKSAEKSRVRDALAGVDAEDDLRVIVDYEVQILRYILRDRLEWDMTSNLTPEEFAHGLTRDLGLSTESTVLISHAVREQLLRHRRAALELGLFGSGKVYRCTMDELIEVYKLEQAEIQAASEQDTSMDSAAVGDHAQRQAAEAASTLESDVTPRDDNLDIIAPPNTRSRRIAAGAAAAESSPSAPFLVPDKTLPLAVRKEQALATLRDLLALGPRPLEDVWRDFHEASDFGPLLEFLSEAEMEKMEEADLRASRLVPTPLTFSRNRRDAQRAGRTRR</sequence>
<dbReference type="InterPro" id="IPR006939">
    <property type="entry name" value="SNF5"/>
</dbReference>
<feature type="region of interest" description="Disordered" evidence="6">
    <location>
        <begin position="88"/>
        <end position="107"/>
    </location>
</feature>
<proteinExistence type="inferred from homology"/>
<evidence type="ECO:0000313" key="7">
    <source>
        <dbReference type="EMBL" id="WFD41520.1"/>
    </source>
</evidence>
<keyword evidence="4" id="KW-0804">Transcription</keyword>
<keyword evidence="3" id="KW-0805">Transcription regulation</keyword>
<comment type="similarity">
    <text evidence="2">Belongs to the SNF5 family.</text>
</comment>
<feature type="region of interest" description="Disordered" evidence="6">
    <location>
        <begin position="509"/>
        <end position="540"/>
    </location>
</feature>
<dbReference type="Proteomes" id="UP001214628">
    <property type="component" value="Chromosome 1"/>
</dbReference>
<dbReference type="PANTHER" id="PTHR10019">
    <property type="entry name" value="SNF5"/>
    <property type="match status" value="1"/>
</dbReference>
<name>A0AAF0JCM2_9BASI</name>
<feature type="compositionally biased region" description="Polar residues" evidence="6">
    <location>
        <begin position="333"/>
        <end position="346"/>
    </location>
</feature>
<evidence type="ECO:0000256" key="1">
    <source>
        <dbReference type="ARBA" id="ARBA00004123"/>
    </source>
</evidence>
<feature type="region of interest" description="Disordered" evidence="6">
    <location>
        <begin position="295"/>
        <end position="385"/>
    </location>
</feature>
<evidence type="ECO:0000256" key="2">
    <source>
        <dbReference type="ARBA" id="ARBA00010239"/>
    </source>
</evidence>
<feature type="compositionally biased region" description="Basic and acidic residues" evidence="6">
    <location>
        <begin position="358"/>
        <end position="370"/>
    </location>
</feature>
<dbReference type="GO" id="GO:0006338">
    <property type="term" value="P:chromatin remodeling"/>
    <property type="evidence" value="ECO:0007669"/>
    <property type="project" value="InterPro"/>
</dbReference>